<organism evidence="2 3">
    <name type="scientific">Mytilus coruscus</name>
    <name type="common">Sea mussel</name>
    <dbReference type="NCBI Taxonomy" id="42192"/>
    <lineage>
        <taxon>Eukaryota</taxon>
        <taxon>Metazoa</taxon>
        <taxon>Spiralia</taxon>
        <taxon>Lophotrochozoa</taxon>
        <taxon>Mollusca</taxon>
        <taxon>Bivalvia</taxon>
        <taxon>Autobranchia</taxon>
        <taxon>Pteriomorphia</taxon>
        <taxon>Mytilida</taxon>
        <taxon>Mytiloidea</taxon>
        <taxon>Mytilidae</taxon>
        <taxon>Mytilinae</taxon>
        <taxon>Mytilus</taxon>
    </lineage>
</organism>
<evidence type="ECO:0000313" key="2">
    <source>
        <dbReference type="EMBL" id="CAC5374722.1"/>
    </source>
</evidence>
<dbReference type="Pfam" id="PF17919">
    <property type="entry name" value="RT_RNaseH_2"/>
    <property type="match status" value="1"/>
</dbReference>
<dbReference type="InterPro" id="IPR043128">
    <property type="entry name" value="Rev_trsase/Diguanyl_cyclase"/>
</dbReference>
<dbReference type="InterPro" id="IPR043502">
    <property type="entry name" value="DNA/RNA_pol_sf"/>
</dbReference>
<sequence length="177" mass="20277">MELILRGLQWQTVLIYLDDVIIYSFNIDEHFKHLDEVITRLKNAGLKLKPSKCDLIKEEILYLGKIVGKHGVKPNPKIIERVQSWKTPNNTKETQHYRQFIKGFSNIAARLSHLTRKDTIFEWTDAVQNSFDLLKTALCTTPVLAYPKPDGKFILDTDASNCGLGVLHQIQDGKEKS</sequence>
<dbReference type="EMBL" id="CACVKT020002054">
    <property type="protein sequence ID" value="CAC5374722.1"/>
    <property type="molecule type" value="Genomic_DNA"/>
</dbReference>
<name>A0A6J8AWS9_MYTCO</name>
<dbReference type="OrthoDB" id="5860913at2759"/>
<reference evidence="2 3" key="1">
    <citation type="submission" date="2020-06" db="EMBL/GenBank/DDBJ databases">
        <authorList>
            <person name="Li R."/>
            <person name="Bekaert M."/>
        </authorList>
    </citation>
    <scope>NUCLEOTIDE SEQUENCE [LARGE SCALE GENOMIC DNA]</scope>
    <source>
        <strain evidence="3">wild</strain>
    </source>
</reference>
<evidence type="ECO:0000259" key="1">
    <source>
        <dbReference type="PROSITE" id="PS50878"/>
    </source>
</evidence>
<dbReference type="FunFam" id="3.30.70.270:FF:000003">
    <property type="entry name" value="Transposon Ty3-G Gag-Pol polyprotein"/>
    <property type="match status" value="1"/>
</dbReference>
<dbReference type="PANTHER" id="PTHR33064:SF37">
    <property type="entry name" value="RIBONUCLEASE H"/>
    <property type="match status" value="1"/>
</dbReference>
<feature type="domain" description="Reverse transcriptase" evidence="1">
    <location>
        <begin position="1"/>
        <end position="67"/>
    </location>
</feature>
<dbReference type="InterPro" id="IPR000477">
    <property type="entry name" value="RT_dom"/>
</dbReference>
<dbReference type="PANTHER" id="PTHR33064">
    <property type="entry name" value="POL PROTEIN"/>
    <property type="match status" value="1"/>
</dbReference>
<proteinExistence type="predicted"/>
<dbReference type="PROSITE" id="PS50878">
    <property type="entry name" value="RT_POL"/>
    <property type="match status" value="1"/>
</dbReference>
<dbReference type="SUPFAM" id="SSF56672">
    <property type="entry name" value="DNA/RNA polymerases"/>
    <property type="match status" value="1"/>
</dbReference>
<dbReference type="Proteomes" id="UP000507470">
    <property type="component" value="Unassembled WGS sequence"/>
</dbReference>
<evidence type="ECO:0000313" key="3">
    <source>
        <dbReference type="Proteomes" id="UP000507470"/>
    </source>
</evidence>
<gene>
    <name evidence="2" type="ORF">MCOR_12005</name>
</gene>
<accession>A0A6J8AWS9</accession>
<dbReference type="Gene3D" id="3.30.70.270">
    <property type="match status" value="2"/>
</dbReference>
<dbReference type="InterPro" id="IPR041577">
    <property type="entry name" value="RT_RNaseH_2"/>
</dbReference>
<dbReference type="Pfam" id="PF00078">
    <property type="entry name" value="RVT_1"/>
    <property type="match status" value="1"/>
</dbReference>
<protein>
    <recommendedName>
        <fullName evidence="1">Reverse transcriptase domain-containing protein</fullName>
    </recommendedName>
</protein>
<dbReference type="InterPro" id="IPR051320">
    <property type="entry name" value="Viral_Replic_Matur_Polypro"/>
</dbReference>
<keyword evidence="3" id="KW-1185">Reference proteome</keyword>
<dbReference type="AlphaFoldDB" id="A0A6J8AWS9"/>